<keyword evidence="4 9" id="KW-0472">Membrane</keyword>
<dbReference type="Pfam" id="PF01562">
    <property type="entry name" value="Pep_M12B_propep"/>
    <property type="match status" value="1"/>
</dbReference>
<dbReference type="InterPro" id="IPR001762">
    <property type="entry name" value="Disintegrin_dom"/>
</dbReference>
<feature type="chain" id="PRO_5045625590" evidence="10">
    <location>
        <begin position="18"/>
        <end position="872"/>
    </location>
</feature>
<reference evidence="15" key="1">
    <citation type="submission" date="2025-08" db="UniProtKB">
        <authorList>
            <consortium name="RefSeq"/>
        </authorList>
    </citation>
    <scope>IDENTIFICATION</scope>
</reference>
<feature type="transmembrane region" description="Helical" evidence="9">
    <location>
        <begin position="707"/>
        <end position="730"/>
    </location>
</feature>
<dbReference type="CDD" id="cd00054">
    <property type="entry name" value="EGF_CA"/>
    <property type="match status" value="1"/>
</dbReference>
<dbReference type="RefSeq" id="XP_065649505.1">
    <property type="nucleotide sequence ID" value="XM_065793433.1"/>
</dbReference>
<dbReference type="Pfam" id="PF01421">
    <property type="entry name" value="Reprolysin"/>
    <property type="match status" value="1"/>
</dbReference>
<comment type="subcellular location">
    <subcellularLocation>
        <location evidence="1">Membrane</location>
        <topology evidence="1">Single-pass membrane protein</topology>
    </subcellularLocation>
</comment>
<dbReference type="InterPro" id="IPR000742">
    <property type="entry name" value="EGF"/>
</dbReference>
<evidence type="ECO:0000256" key="10">
    <source>
        <dbReference type="SAM" id="SignalP"/>
    </source>
</evidence>
<evidence type="ECO:0000256" key="5">
    <source>
        <dbReference type="ARBA" id="ARBA00023157"/>
    </source>
</evidence>
<evidence type="ECO:0000313" key="14">
    <source>
        <dbReference type="Proteomes" id="UP001652625"/>
    </source>
</evidence>
<evidence type="ECO:0000256" key="9">
    <source>
        <dbReference type="SAM" id="Phobius"/>
    </source>
</evidence>
<dbReference type="GeneID" id="101240414"/>
<evidence type="ECO:0000256" key="6">
    <source>
        <dbReference type="PROSITE-ProRule" id="PRU00076"/>
    </source>
</evidence>
<dbReference type="Gene3D" id="3.40.390.10">
    <property type="entry name" value="Collagenase (Catalytic Domain)"/>
    <property type="match status" value="1"/>
</dbReference>
<feature type="binding site" evidence="7">
    <location>
        <position position="346"/>
    </location>
    <ligand>
        <name>Zn(2+)</name>
        <dbReference type="ChEBI" id="CHEBI:29105"/>
        <note>catalytic</note>
    </ligand>
</feature>
<evidence type="ECO:0000259" key="11">
    <source>
        <dbReference type="PROSITE" id="PS50026"/>
    </source>
</evidence>
<feature type="compositionally biased region" description="Polar residues" evidence="8">
    <location>
        <begin position="842"/>
        <end position="856"/>
    </location>
</feature>
<feature type="binding site" evidence="7">
    <location>
        <position position="356"/>
    </location>
    <ligand>
        <name>Zn(2+)</name>
        <dbReference type="ChEBI" id="CHEBI:29105"/>
        <note>catalytic</note>
    </ligand>
</feature>
<dbReference type="SMART" id="SM00050">
    <property type="entry name" value="DISIN"/>
    <property type="match status" value="1"/>
</dbReference>
<dbReference type="InterPro" id="IPR002870">
    <property type="entry name" value="Peptidase_M12B_N"/>
</dbReference>
<name>A0ABM4BKD6_HYDVU</name>
<feature type="disulfide bond" evidence="6">
    <location>
        <begin position="653"/>
        <end position="663"/>
    </location>
</feature>
<dbReference type="Pfam" id="PF08516">
    <property type="entry name" value="ADAM_CR"/>
    <property type="match status" value="1"/>
</dbReference>
<evidence type="ECO:0000256" key="1">
    <source>
        <dbReference type="ARBA" id="ARBA00004167"/>
    </source>
</evidence>
<dbReference type="PANTHER" id="PTHR11905:SF159">
    <property type="entry name" value="ADAM METALLOPROTEASE"/>
    <property type="match status" value="1"/>
</dbReference>
<evidence type="ECO:0000259" key="12">
    <source>
        <dbReference type="PROSITE" id="PS50214"/>
    </source>
</evidence>
<comment type="caution">
    <text evidence="6">Lacks conserved residue(s) required for the propagation of feature annotation.</text>
</comment>
<feature type="signal peptide" evidence="10">
    <location>
        <begin position="1"/>
        <end position="17"/>
    </location>
</feature>
<dbReference type="CDD" id="cd04269">
    <property type="entry name" value="ZnMc_adamalysin_II_like"/>
    <property type="match status" value="1"/>
</dbReference>
<evidence type="ECO:0000256" key="2">
    <source>
        <dbReference type="ARBA" id="ARBA00022692"/>
    </source>
</evidence>
<dbReference type="InterPro" id="IPR001590">
    <property type="entry name" value="Peptidase_M12B"/>
</dbReference>
<organism evidence="14 15">
    <name type="scientific">Hydra vulgaris</name>
    <name type="common">Hydra</name>
    <name type="synonym">Hydra attenuata</name>
    <dbReference type="NCBI Taxonomy" id="6087"/>
    <lineage>
        <taxon>Eukaryota</taxon>
        <taxon>Metazoa</taxon>
        <taxon>Cnidaria</taxon>
        <taxon>Hydrozoa</taxon>
        <taxon>Hydroidolina</taxon>
        <taxon>Anthoathecata</taxon>
        <taxon>Aplanulata</taxon>
        <taxon>Hydridae</taxon>
        <taxon>Hydra</taxon>
    </lineage>
</organism>
<dbReference type="Gene3D" id="4.10.70.10">
    <property type="entry name" value="Disintegrin domain"/>
    <property type="match status" value="1"/>
</dbReference>
<dbReference type="PROSITE" id="PS50214">
    <property type="entry name" value="DISINTEGRIN_2"/>
    <property type="match status" value="1"/>
</dbReference>
<dbReference type="Pfam" id="PF00200">
    <property type="entry name" value="Disintegrin"/>
    <property type="match status" value="1"/>
</dbReference>
<evidence type="ECO:0000256" key="4">
    <source>
        <dbReference type="ARBA" id="ARBA00023136"/>
    </source>
</evidence>
<dbReference type="SUPFAM" id="SSF55486">
    <property type="entry name" value="Metalloproteases ('zincins'), catalytic domain"/>
    <property type="match status" value="1"/>
</dbReference>
<dbReference type="InterPro" id="IPR024079">
    <property type="entry name" value="MetalloPept_cat_dom_sf"/>
</dbReference>
<dbReference type="Proteomes" id="UP001652625">
    <property type="component" value="Chromosome 03"/>
</dbReference>
<dbReference type="PROSITE" id="PS01186">
    <property type="entry name" value="EGF_2"/>
    <property type="match status" value="1"/>
</dbReference>
<feature type="active site" evidence="7">
    <location>
        <position position="347"/>
    </location>
</feature>
<feature type="domain" description="EGF-like" evidence="11">
    <location>
        <begin position="649"/>
        <end position="681"/>
    </location>
</feature>
<feature type="domain" description="Disintegrin" evidence="12">
    <location>
        <begin position="412"/>
        <end position="505"/>
    </location>
</feature>
<dbReference type="SMART" id="SM00608">
    <property type="entry name" value="ACR"/>
    <property type="match status" value="1"/>
</dbReference>
<feature type="disulfide bond" evidence="6">
    <location>
        <begin position="671"/>
        <end position="680"/>
    </location>
</feature>
<protein>
    <submittedName>
        <fullName evidence="15">Zinc metalloproteinase-disintegrin-like MTP8 isoform X3</fullName>
    </submittedName>
</protein>
<keyword evidence="7" id="KW-0862">Zinc</keyword>
<dbReference type="InterPro" id="IPR006586">
    <property type="entry name" value="ADAM_Cys-rich"/>
</dbReference>
<dbReference type="PROSITE" id="PS50026">
    <property type="entry name" value="EGF_3"/>
    <property type="match status" value="1"/>
</dbReference>
<keyword evidence="2 9" id="KW-0812">Transmembrane</keyword>
<dbReference type="SUPFAM" id="SSF57552">
    <property type="entry name" value="Blood coagulation inhibitor (disintegrin)"/>
    <property type="match status" value="1"/>
</dbReference>
<feature type="disulfide bond" evidence="7">
    <location>
        <begin position="361"/>
        <end position="385"/>
    </location>
</feature>
<keyword evidence="3 9" id="KW-1133">Transmembrane helix</keyword>
<feature type="region of interest" description="Disordered" evidence="8">
    <location>
        <begin position="825"/>
        <end position="872"/>
    </location>
</feature>
<proteinExistence type="predicted"/>
<evidence type="ECO:0000313" key="15">
    <source>
        <dbReference type="RefSeq" id="XP_065649505.1"/>
    </source>
</evidence>
<feature type="domain" description="Peptidase M12B" evidence="13">
    <location>
        <begin position="212"/>
        <end position="406"/>
    </location>
</feature>
<evidence type="ECO:0000256" key="8">
    <source>
        <dbReference type="SAM" id="MobiDB-lite"/>
    </source>
</evidence>
<feature type="disulfide bond" evidence="7">
    <location>
        <begin position="363"/>
        <end position="368"/>
    </location>
</feature>
<dbReference type="InterPro" id="IPR034027">
    <property type="entry name" value="Reprolysin_adamalysin"/>
</dbReference>
<sequence>MLWYLLIALKLVVGTEAHIANGNILYQEIIKPDHVGQHARSKRDLSTKNQQGDHLNETVYEFYGLGRYFVVYLYKNRNLLSDNFVVFTQKPDGSEYARTEMTIENCHYQGFLLNRTGSSVTMSTCDGLRGLIKDSDGEEFFVEKVSNEEKNDVTNSNKENETYIIYRMKDLITKKKGKCGLNHTRSEVEHDFSMQHFFNEHWRERRAVSDKKYIEVAVVIDNRKARELGEAKSINLAIEVINNVDSVYKTLNTRVVVVSVTVWTVVDKIHIALKAGTTLDGFKTYYSTVMLGTLKMRCDNAQLITGIDFDGDTVGLAPIGTMCGYSSCAINQYHGNPAMTANTVAHEMGHNIGMIHDTDTCKCSKSPCVMTEYAASSPVQSFSSCSQDVFNKRSDNGEIPCILDYPSKLYGAPKCQNGFLEEGETCDCGTPKECADSGAIKCCNPATCKLTENSQCAVGSCCDTSTCKFKNQGTLCRDKFNDECDLPEYCNGTFKECVSNFYVKDGTTCQNGEGYCYGGSCKSISTQCKLFWGPNVKEAELDCFLLNTKPVDKWANCGKNDRDLYIPCAVGDAKCGKLQCSPISPGLPVPNLPIIGTNRGTNVIGKCRMGFTSMGPDLDDPSLAMDGTKCADNSVCVKKKCTNISTIATIKKCSTTCLNGGVCNNEGNCHCPPGFACPNCEFAGPGGSLNSGQGCILQSDCGCLTPLVKGLLVLFLLVIPLLCISLYFMYRYRENIRLRFSHARETRNRKINATKHLNEQDKTAASKNIAIITQDDQIIDQNNSKQFKKQADVTIAASKSPAVLTYQNSPRPYNKVSEKYVPYSNTNVTAKHPGTRSPYLASESNVHSSEINSEVRSTQKKVKNWPPPSSNA</sequence>
<keyword evidence="7" id="KW-0479">Metal-binding</keyword>
<dbReference type="PANTHER" id="PTHR11905">
    <property type="entry name" value="ADAM A DISINTEGRIN AND METALLOPROTEASE DOMAIN"/>
    <property type="match status" value="1"/>
</dbReference>
<dbReference type="PROSITE" id="PS50215">
    <property type="entry name" value="ADAM_MEPRO"/>
    <property type="match status" value="1"/>
</dbReference>
<keyword evidence="5 6" id="KW-1015">Disulfide bond</keyword>
<keyword evidence="10" id="KW-0732">Signal</keyword>
<accession>A0ABM4BKD6</accession>
<dbReference type="InterPro" id="IPR036436">
    <property type="entry name" value="Disintegrin_dom_sf"/>
</dbReference>
<evidence type="ECO:0000256" key="7">
    <source>
        <dbReference type="PROSITE-ProRule" id="PRU00276"/>
    </source>
</evidence>
<keyword evidence="14" id="KW-1185">Reference proteome</keyword>
<feature type="binding site" evidence="7">
    <location>
        <position position="350"/>
    </location>
    <ligand>
        <name>Zn(2+)</name>
        <dbReference type="ChEBI" id="CHEBI:29105"/>
        <note>catalytic</note>
    </ligand>
</feature>
<keyword evidence="6" id="KW-0245">EGF-like domain</keyword>
<gene>
    <name evidence="15" type="primary">LOC101240414</name>
</gene>
<evidence type="ECO:0000256" key="3">
    <source>
        <dbReference type="ARBA" id="ARBA00022989"/>
    </source>
</evidence>
<evidence type="ECO:0000259" key="13">
    <source>
        <dbReference type="PROSITE" id="PS50215"/>
    </source>
</evidence>